<dbReference type="EMBL" id="KI913124">
    <property type="protein sequence ID" value="ETV81527.1"/>
    <property type="molecule type" value="Genomic_DNA"/>
</dbReference>
<evidence type="ECO:0000313" key="1">
    <source>
        <dbReference type="EMBL" id="ETV81527.1"/>
    </source>
</evidence>
<dbReference type="VEuPathDB" id="FungiDB:H257_06019"/>
<dbReference type="AlphaFoldDB" id="W4GP90"/>
<dbReference type="OrthoDB" id="115600at2759"/>
<dbReference type="Gene3D" id="3.20.20.100">
    <property type="entry name" value="NADP-dependent oxidoreductase domain"/>
    <property type="match status" value="1"/>
</dbReference>
<proteinExistence type="predicted"/>
<dbReference type="RefSeq" id="XP_009829385.1">
    <property type="nucleotide sequence ID" value="XM_009831083.1"/>
</dbReference>
<reference evidence="1" key="1">
    <citation type="submission" date="2013-12" db="EMBL/GenBank/DDBJ databases">
        <title>The Genome Sequence of Aphanomyces astaci APO3.</title>
        <authorList>
            <consortium name="The Broad Institute Genomics Platform"/>
            <person name="Russ C."/>
            <person name="Tyler B."/>
            <person name="van West P."/>
            <person name="Dieguez-Uribeondo J."/>
            <person name="Young S.K."/>
            <person name="Zeng Q."/>
            <person name="Gargeya S."/>
            <person name="Fitzgerald M."/>
            <person name="Abouelleil A."/>
            <person name="Alvarado L."/>
            <person name="Chapman S.B."/>
            <person name="Gainer-Dewar J."/>
            <person name="Goldberg J."/>
            <person name="Griggs A."/>
            <person name="Gujja S."/>
            <person name="Hansen M."/>
            <person name="Howarth C."/>
            <person name="Imamovic A."/>
            <person name="Ireland A."/>
            <person name="Larimer J."/>
            <person name="McCowan C."/>
            <person name="Murphy C."/>
            <person name="Pearson M."/>
            <person name="Poon T.W."/>
            <person name="Priest M."/>
            <person name="Roberts A."/>
            <person name="Saif S."/>
            <person name="Shea T."/>
            <person name="Sykes S."/>
            <person name="Wortman J."/>
            <person name="Nusbaum C."/>
            <person name="Birren B."/>
        </authorList>
    </citation>
    <scope>NUCLEOTIDE SEQUENCE [LARGE SCALE GENOMIC DNA]</scope>
    <source>
        <strain evidence="1">APO3</strain>
    </source>
</reference>
<accession>W4GP90</accession>
<dbReference type="InterPro" id="IPR036812">
    <property type="entry name" value="NAD(P)_OxRdtase_dom_sf"/>
</dbReference>
<sequence length="511" mass="55712">MLARIITHVAALPPARHVSMNRMALLHTGRATAAGASAILSKANVQSTAALRFPGAPASSEGVSIAPLGYGSPATFIKDTQVIAEVKAAVLTRGSNLVQTHFSYSGDPANDENLGRLGESIAINELLSEDDVPREGLVISAILDEDVLSHDRPSLSVQDRLSSVVLHEHLEQILRLLDVEVLDLLIVRLPADLFTLPAAAAAVLIQGAIAGLEASVQDNLLQGYGFALPSAFMTSPHDEDINLSNDRIHKFLSSVLLPHLQSGCVAIQRRTNLQEGHTFPSSSSFSWPAHIQWIGEFPLDIHVKHGTRSKPLHLKSTQGAHNGVEVAAKLKESFAFALNVETKYHHELFPAHSALLPPPDDVAWAHILAAQHAQFDNLTEWTYIRETQIQPRLEALLQQLQGIEATKDFSFAYSVAMRTLLRHFDVSIDMVATNHNDRILTSVVEGPLKSDSEHDRTIEDIGLLVAQSCRPVDVVLVAQEVPASSMQPRRKLSTTTLDSIQALESQWNDLE</sequence>
<gene>
    <name evidence="1" type="ORF">H257_06019</name>
</gene>
<organism evidence="1">
    <name type="scientific">Aphanomyces astaci</name>
    <name type="common">Crayfish plague agent</name>
    <dbReference type="NCBI Taxonomy" id="112090"/>
    <lineage>
        <taxon>Eukaryota</taxon>
        <taxon>Sar</taxon>
        <taxon>Stramenopiles</taxon>
        <taxon>Oomycota</taxon>
        <taxon>Saprolegniomycetes</taxon>
        <taxon>Saprolegniales</taxon>
        <taxon>Verrucalvaceae</taxon>
        <taxon>Aphanomyces</taxon>
    </lineage>
</organism>
<evidence type="ECO:0008006" key="2">
    <source>
        <dbReference type="Google" id="ProtNLM"/>
    </source>
</evidence>
<dbReference type="GeneID" id="20808015"/>
<protein>
    <recommendedName>
        <fullName evidence="2">NADP-dependent oxidoreductase domain-containing protein</fullName>
    </recommendedName>
</protein>
<name>W4GP90_APHAT</name>